<organism evidence="2 3">
    <name type="scientific">Streptomyces chrestomyceticus JCM 4735</name>
    <dbReference type="NCBI Taxonomy" id="1306181"/>
    <lineage>
        <taxon>Bacteria</taxon>
        <taxon>Bacillati</taxon>
        <taxon>Actinomycetota</taxon>
        <taxon>Actinomycetes</taxon>
        <taxon>Kitasatosporales</taxon>
        <taxon>Streptomycetaceae</taxon>
        <taxon>Streptomyces</taxon>
    </lineage>
</organism>
<dbReference type="EMBL" id="BHZC01000001">
    <property type="protein sequence ID" value="GCD32525.1"/>
    <property type="molecule type" value="Genomic_DNA"/>
</dbReference>
<reference evidence="2 3" key="1">
    <citation type="submission" date="2018-11" db="EMBL/GenBank/DDBJ databases">
        <title>Whole genome sequence of Streptomyces chrestomyceticus NBRC 13444(T).</title>
        <authorList>
            <person name="Komaki H."/>
            <person name="Tamura T."/>
        </authorList>
    </citation>
    <scope>NUCLEOTIDE SEQUENCE [LARGE SCALE GENOMIC DNA]</scope>
    <source>
        <strain evidence="2 3">NBRC 13444</strain>
    </source>
</reference>
<sequence length="141" mass="14605">MTRKKTGPKDKPLTEQADGSAGIGAGVGRPPETAGAGRVVTAAPRTPATSARKKLLEAIAGEATAIRKAKRRGRSCKALKDLARAYALVAAEETRRGSATPAHTGNAGTRTGDGGRGILPSMRTIFLTKRTDGRKGKRDGD</sequence>
<feature type="region of interest" description="Disordered" evidence="1">
    <location>
        <begin position="1"/>
        <end position="50"/>
    </location>
</feature>
<accession>A0A7U9PVG7</accession>
<dbReference type="GeneID" id="95619325"/>
<name>A0A7U9PVG7_9ACTN</name>
<evidence type="ECO:0000256" key="1">
    <source>
        <dbReference type="SAM" id="MobiDB-lite"/>
    </source>
</evidence>
<comment type="caution">
    <text evidence="2">The sequence shown here is derived from an EMBL/GenBank/DDBJ whole genome shotgun (WGS) entry which is preliminary data.</text>
</comment>
<dbReference type="OrthoDB" id="9886188at2"/>
<gene>
    <name evidence="2" type="ORF">OEIGOIKO_00239</name>
</gene>
<proteinExistence type="predicted"/>
<dbReference type="RefSeq" id="WP_125043067.1">
    <property type="nucleotide sequence ID" value="NZ_BHZC01000001.1"/>
</dbReference>
<dbReference type="Proteomes" id="UP000287830">
    <property type="component" value="Unassembled WGS sequence"/>
</dbReference>
<evidence type="ECO:0000313" key="2">
    <source>
        <dbReference type="EMBL" id="GCD32525.1"/>
    </source>
</evidence>
<feature type="compositionally biased region" description="Low complexity" evidence="1">
    <location>
        <begin position="38"/>
        <end position="49"/>
    </location>
</feature>
<feature type="region of interest" description="Disordered" evidence="1">
    <location>
        <begin position="92"/>
        <end position="141"/>
    </location>
</feature>
<feature type="compositionally biased region" description="Basic and acidic residues" evidence="1">
    <location>
        <begin position="129"/>
        <end position="141"/>
    </location>
</feature>
<protein>
    <submittedName>
        <fullName evidence="2">Uncharacterized protein</fullName>
    </submittedName>
</protein>
<dbReference type="AlphaFoldDB" id="A0A7U9PVG7"/>
<evidence type="ECO:0000313" key="3">
    <source>
        <dbReference type="Proteomes" id="UP000287830"/>
    </source>
</evidence>